<dbReference type="GO" id="GO:0009279">
    <property type="term" value="C:cell outer membrane"/>
    <property type="evidence" value="ECO:0007669"/>
    <property type="project" value="UniProtKB-SubCell"/>
</dbReference>
<dbReference type="PANTHER" id="PTHR30069">
    <property type="entry name" value="TONB-DEPENDENT OUTER MEMBRANE RECEPTOR"/>
    <property type="match status" value="1"/>
</dbReference>
<evidence type="ECO:0000256" key="1">
    <source>
        <dbReference type="ARBA" id="ARBA00004571"/>
    </source>
</evidence>
<dbReference type="Gene3D" id="2.40.170.20">
    <property type="entry name" value="TonB-dependent receptor, beta-barrel domain"/>
    <property type="match status" value="1"/>
</dbReference>
<name>A0A2K8Z2T6_9BACT</name>
<evidence type="ECO:0000256" key="8">
    <source>
        <dbReference type="SAM" id="SignalP"/>
    </source>
</evidence>
<keyword evidence="7" id="KW-0998">Cell outer membrane</keyword>
<dbReference type="GO" id="GO:0015344">
    <property type="term" value="F:siderophore uptake transmembrane transporter activity"/>
    <property type="evidence" value="ECO:0007669"/>
    <property type="project" value="TreeGrafter"/>
</dbReference>
<dbReference type="EMBL" id="CP025096">
    <property type="protein sequence ID" value="AUD04165.1"/>
    <property type="molecule type" value="Genomic_DNA"/>
</dbReference>
<dbReference type="SUPFAM" id="SSF49464">
    <property type="entry name" value="Carboxypeptidase regulatory domain-like"/>
    <property type="match status" value="1"/>
</dbReference>
<dbReference type="Gene3D" id="2.170.130.10">
    <property type="entry name" value="TonB-dependent receptor, plug domain"/>
    <property type="match status" value="1"/>
</dbReference>
<proteinExistence type="predicted"/>
<dbReference type="InterPro" id="IPR037066">
    <property type="entry name" value="Plug_dom_sf"/>
</dbReference>
<keyword evidence="2" id="KW-0813">Transport</keyword>
<dbReference type="InterPro" id="IPR008969">
    <property type="entry name" value="CarboxyPept-like_regulatory"/>
</dbReference>
<evidence type="ECO:0000256" key="7">
    <source>
        <dbReference type="ARBA" id="ARBA00023237"/>
    </source>
</evidence>
<dbReference type="Proteomes" id="UP000232883">
    <property type="component" value="Chromosome"/>
</dbReference>
<feature type="signal peptide" evidence="8">
    <location>
        <begin position="1"/>
        <end position="24"/>
    </location>
</feature>
<keyword evidence="6" id="KW-0472">Membrane</keyword>
<dbReference type="Pfam" id="PF07715">
    <property type="entry name" value="Plug"/>
    <property type="match status" value="1"/>
</dbReference>
<dbReference type="SUPFAM" id="SSF56935">
    <property type="entry name" value="Porins"/>
    <property type="match status" value="1"/>
</dbReference>
<keyword evidence="11" id="KW-1185">Reference proteome</keyword>
<keyword evidence="4" id="KW-0812">Transmembrane</keyword>
<sequence>MNQTCIRIALSNILLLIVATNVLAQTRFHIDGQVTDGVTGKPLMKASVYDKKQGVGTTTDSLGRFSINVLPGPYELTFSAVGYYARSRFLDLSRAGVHLDVILNPDTRQLDEVNVTGRTPDANVSATQMSVVKLDMKNLRNIPVVFGEVDILKALTLQPGVSTVGEGAGGFNVRGGRTDQNLVLLDGAPLFNTSHLLGLLGNLNADAIQDVTLYKGGIPAAYGGRLSSLLVMNSKPGETDRLHISGGIGLLTSRLMLNGPVTKNKRLTFLAGGRIAYPSFILGLFPAPTSKDRAFFYDLNGRLTYRINENSQLSATVYRSFDTFKFPQDTLYTTQSTLATAHWSQRLNAWWSLNVTATQSDYRFFLNGLTSTNTYQYRSTIQQRDARLDWTYSTPSDGRKSTHRLEFGGSVTGYQLLPGSITPTGNNSNINALTLPTEQAREWAGYLSEEWTPFRVLSVQVGVRYAQFSTLGPGQAYQYAEGQPRTRESITDTLQYGPGQSVAHYSGWEPRLTVRTTLSPTSSVKISYNRTRQYLHLISNTTAISPVDFWKVSDALVPPQVADQLAIGYFRNIQENQYETSVEVYYKTLENLVEYRNGATLLLNPTLDADLLRGQGRAYGVEVSLQKTRGFLTGLIAYTYSRTLARVPSPYASVQINGGDWYASTFDRPHNLSIATQWKWSRGWTFGTNFVYTSGRPTTYPDGTYRLNGVKVLDYSQRNTDRIPDYHRLDVSFTKDGRRSADQRHYSNWSISLYNVYAHKNPYSIYFQRVNTTTKSYQLSVFGTIIPSLSWNFTF</sequence>
<dbReference type="KEGG" id="spir:CWM47_21400"/>
<evidence type="ECO:0000256" key="6">
    <source>
        <dbReference type="ARBA" id="ARBA00023136"/>
    </source>
</evidence>
<accession>A0A2K8Z2T6</accession>
<protein>
    <recommendedName>
        <fullName evidence="9">TonB-dependent receptor plug domain-containing protein</fullName>
    </recommendedName>
</protein>
<dbReference type="Pfam" id="PF13715">
    <property type="entry name" value="CarbopepD_reg_2"/>
    <property type="match status" value="1"/>
</dbReference>
<evidence type="ECO:0000256" key="2">
    <source>
        <dbReference type="ARBA" id="ARBA00022448"/>
    </source>
</evidence>
<dbReference type="GO" id="GO:0044718">
    <property type="term" value="P:siderophore transmembrane transport"/>
    <property type="evidence" value="ECO:0007669"/>
    <property type="project" value="TreeGrafter"/>
</dbReference>
<evidence type="ECO:0000313" key="11">
    <source>
        <dbReference type="Proteomes" id="UP000232883"/>
    </source>
</evidence>
<dbReference type="InterPro" id="IPR039426">
    <property type="entry name" value="TonB-dep_rcpt-like"/>
</dbReference>
<evidence type="ECO:0000313" key="10">
    <source>
        <dbReference type="EMBL" id="AUD04165.1"/>
    </source>
</evidence>
<evidence type="ECO:0000259" key="9">
    <source>
        <dbReference type="Pfam" id="PF07715"/>
    </source>
</evidence>
<feature type="chain" id="PRO_5014817297" description="TonB-dependent receptor plug domain-containing protein" evidence="8">
    <location>
        <begin position="25"/>
        <end position="795"/>
    </location>
</feature>
<reference evidence="10 11" key="1">
    <citation type="submission" date="2017-11" db="EMBL/GenBank/DDBJ databases">
        <title>Taxonomic description and genome sequences of Spirosoma HA7 sp. nov., isolated from pollen microhabitat of Corylus avellana.</title>
        <authorList>
            <person name="Ambika Manirajan B."/>
            <person name="Suarez C."/>
            <person name="Ratering S."/>
            <person name="Geissler-Plaum R."/>
            <person name="Cardinale M."/>
            <person name="Sylvia S."/>
        </authorList>
    </citation>
    <scope>NUCLEOTIDE SEQUENCE [LARGE SCALE GENOMIC DNA]</scope>
    <source>
        <strain evidence="10 11">HA7</strain>
    </source>
</reference>
<dbReference type="AlphaFoldDB" id="A0A2K8Z2T6"/>
<keyword evidence="5 8" id="KW-0732">Signal</keyword>
<organism evidence="10 11">
    <name type="scientific">Spirosoma pollinicola</name>
    <dbReference type="NCBI Taxonomy" id="2057025"/>
    <lineage>
        <taxon>Bacteria</taxon>
        <taxon>Pseudomonadati</taxon>
        <taxon>Bacteroidota</taxon>
        <taxon>Cytophagia</taxon>
        <taxon>Cytophagales</taxon>
        <taxon>Cytophagaceae</taxon>
        <taxon>Spirosoma</taxon>
    </lineage>
</organism>
<evidence type="ECO:0000256" key="3">
    <source>
        <dbReference type="ARBA" id="ARBA00022452"/>
    </source>
</evidence>
<dbReference type="InterPro" id="IPR036942">
    <property type="entry name" value="Beta-barrel_TonB_sf"/>
</dbReference>
<evidence type="ECO:0000256" key="5">
    <source>
        <dbReference type="ARBA" id="ARBA00022729"/>
    </source>
</evidence>
<dbReference type="OrthoDB" id="9758870at2"/>
<dbReference type="InterPro" id="IPR012910">
    <property type="entry name" value="Plug_dom"/>
</dbReference>
<gene>
    <name evidence="10" type="ORF">CWM47_21400</name>
</gene>
<dbReference type="PANTHER" id="PTHR30069:SF29">
    <property type="entry name" value="HEMOGLOBIN AND HEMOGLOBIN-HAPTOGLOBIN-BINDING PROTEIN 1-RELATED"/>
    <property type="match status" value="1"/>
</dbReference>
<comment type="subcellular location">
    <subcellularLocation>
        <location evidence="1">Cell outer membrane</location>
        <topology evidence="1">Multi-pass membrane protein</topology>
    </subcellularLocation>
</comment>
<dbReference type="Gene3D" id="2.60.40.1120">
    <property type="entry name" value="Carboxypeptidase-like, regulatory domain"/>
    <property type="match status" value="1"/>
</dbReference>
<dbReference type="RefSeq" id="WP_100990231.1">
    <property type="nucleotide sequence ID" value="NZ_CP025096.1"/>
</dbReference>
<evidence type="ECO:0000256" key="4">
    <source>
        <dbReference type="ARBA" id="ARBA00022692"/>
    </source>
</evidence>
<feature type="domain" description="TonB-dependent receptor plug" evidence="9">
    <location>
        <begin position="148"/>
        <end position="225"/>
    </location>
</feature>
<keyword evidence="3" id="KW-1134">Transmembrane beta strand</keyword>